<evidence type="ECO:0000256" key="1">
    <source>
        <dbReference type="ARBA" id="ARBA00004429"/>
    </source>
</evidence>
<keyword evidence="2" id="KW-1003">Cell membrane</keyword>
<proteinExistence type="predicted"/>
<evidence type="ECO:0000256" key="2">
    <source>
        <dbReference type="ARBA" id="ARBA00022475"/>
    </source>
</evidence>
<comment type="caution">
    <text evidence="11">The sequence shown here is derived from an EMBL/GenBank/DDBJ whole genome shotgun (WGS) entry which is preliminary data.</text>
</comment>
<keyword evidence="12" id="KW-1185">Reference proteome</keyword>
<dbReference type="SUPFAM" id="SSF53649">
    <property type="entry name" value="Alkaline phosphatase-like"/>
    <property type="match status" value="1"/>
</dbReference>
<dbReference type="RefSeq" id="WP_105935133.1">
    <property type="nucleotide sequence ID" value="NZ_PVNP01000152.1"/>
</dbReference>
<dbReference type="InterPro" id="IPR017850">
    <property type="entry name" value="Alkaline_phosphatase_core_sf"/>
</dbReference>
<dbReference type="GO" id="GO:0005886">
    <property type="term" value="C:plasma membrane"/>
    <property type="evidence" value="ECO:0007669"/>
    <property type="project" value="UniProtKB-SubCell"/>
</dbReference>
<keyword evidence="4 11" id="KW-0808">Transferase</keyword>
<evidence type="ECO:0000256" key="6">
    <source>
        <dbReference type="ARBA" id="ARBA00022989"/>
    </source>
</evidence>
<keyword evidence="5 8" id="KW-0812">Transmembrane</keyword>
<dbReference type="PANTHER" id="PTHR30443">
    <property type="entry name" value="INNER MEMBRANE PROTEIN"/>
    <property type="match status" value="1"/>
</dbReference>
<dbReference type="InterPro" id="IPR040423">
    <property type="entry name" value="PEA_transferase"/>
</dbReference>
<organism evidence="11 12">
    <name type="scientific">Alteromonas alba</name>
    <dbReference type="NCBI Taxonomy" id="2079529"/>
    <lineage>
        <taxon>Bacteria</taxon>
        <taxon>Pseudomonadati</taxon>
        <taxon>Pseudomonadota</taxon>
        <taxon>Gammaproteobacteria</taxon>
        <taxon>Alteromonadales</taxon>
        <taxon>Alteromonadaceae</taxon>
        <taxon>Alteromonas/Salinimonas group</taxon>
        <taxon>Alteromonas</taxon>
    </lineage>
</organism>
<feature type="transmembrane region" description="Helical" evidence="8">
    <location>
        <begin position="158"/>
        <end position="180"/>
    </location>
</feature>
<evidence type="ECO:0000313" key="12">
    <source>
        <dbReference type="Proteomes" id="UP000238949"/>
    </source>
</evidence>
<reference evidence="12" key="1">
    <citation type="journal article" date="2020" name="Int. J. Syst. Evol. Microbiol.">
        <title>Alteromonas alba sp. nov., a marine bacterium isolated from the seawater of the West Pacific Ocean.</title>
        <authorList>
            <person name="Sun C."/>
            <person name="Wu Y.-H."/>
            <person name="Xamxidin M."/>
            <person name="Cheng H."/>
            <person name="Xu X.-W."/>
        </authorList>
    </citation>
    <scope>NUCLEOTIDE SEQUENCE [LARGE SCALE GENOMIC DNA]</scope>
    <source>
        <strain evidence="12">190</strain>
    </source>
</reference>
<dbReference type="Gene3D" id="3.40.720.10">
    <property type="entry name" value="Alkaline Phosphatase, subunit A"/>
    <property type="match status" value="1"/>
</dbReference>
<dbReference type="CDD" id="cd16017">
    <property type="entry name" value="LptA"/>
    <property type="match status" value="1"/>
</dbReference>
<dbReference type="Proteomes" id="UP000238949">
    <property type="component" value="Unassembled WGS sequence"/>
</dbReference>
<dbReference type="InterPro" id="IPR000917">
    <property type="entry name" value="Sulfatase_N"/>
</dbReference>
<evidence type="ECO:0000259" key="9">
    <source>
        <dbReference type="Pfam" id="PF00884"/>
    </source>
</evidence>
<dbReference type="GO" id="GO:0016776">
    <property type="term" value="F:phosphotransferase activity, phosphate group as acceptor"/>
    <property type="evidence" value="ECO:0007669"/>
    <property type="project" value="TreeGrafter"/>
</dbReference>
<feature type="transmembrane region" description="Helical" evidence="8">
    <location>
        <begin position="55"/>
        <end position="78"/>
    </location>
</feature>
<dbReference type="OrthoDB" id="9786870at2"/>
<evidence type="ECO:0000256" key="4">
    <source>
        <dbReference type="ARBA" id="ARBA00022679"/>
    </source>
</evidence>
<evidence type="ECO:0000256" key="7">
    <source>
        <dbReference type="ARBA" id="ARBA00023136"/>
    </source>
</evidence>
<dbReference type="PANTHER" id="PTHR30443:SF0">
    <property type="entry name" value="PHOSPHOETHANOLAMINE TRANSFERASE EPTA"/>
    <property type="match status" value="1"/>
</dbReference>
<dbReference type="Pfam" id="PF00884">
    <property type="entry name" value="Sulfatase"/>
    <property type="match status" value="1"/>
</dbReference>
<protein>
    <submittedName>
        <fullName evidence="11">Phosphoethanolamine transferase</fullName>
    </submittedName>
</protein>
<keyword evidence="7 8" id="KW-0472">Membrane</keyword>
<dbReference type="InterPro" id="IPR012549">
    <property type="entry name" value="EptA-like_N"/>
</dbReference>
<dbReference type="AlphaFoldDB" id="A0A2S9V8W9"/>
<dbReference type="Pfam" id="PF08019">
    <property type="entry name" value="EptA_B_N"/>
    <property type="match status" value="1"/>
</dbReference>
<dbReference type="GO" id="GO:0009244">
    <property type="term" value="P:lipopolysaccharide core region biosynthetic process"/>
    <property type="evidence" value="ECO:0007669"/>
    <property type="project" value="TreeGrafter"/>
</dbReference>
<evidence type="ECO:0000256" key="8">
    <source>
        <dbReference type="SAM" id="Phobius"/>
    </source>
</evidence>
<feature type="transmembrane region" description="Helical" evidence="8">
    <location>
        <begin position="126"/>
        <end position="146"/>
    </location>
</feature>
<evidence type="ECO:0000256" key="3">
    <source>
        <dbReference type="ARBA" id="ARBA00022519"/>
    </source>
</evidence>
<dbReference type="NCBIfam" id="NF028537">
    <property type="entry name" value="P_eth_NH2_trans"/>
    <property type="match status" value="1"/>
</dbReference>
<accession>A0A2S9V8W9</accession>
<gene>
    <name evidence="11" type="ORF">C6Y40_14010</name>
</gene>
<feature type="transmembrane region" description="Helical" evidence="8">
    <location>
        <begin position="20"/>
        <end position="43"/>
    </location>
</feature>
<comment type="subcellular location">
    <subcellularLocation>
        <location evidence="1">Cell inner membrane</location>
        <topology evidence="1">Multi-pass membrane protein</topology>
    </subcellularLocation>
</comment>
<dbReference type="EMBL" id="PVNP01000152">
    <property type="protein sequence ID" value="PRO72911.1"/>
    <property type="molecule type" value="Genomic_DNA"/>
</dbReference>
<dbReference type="InterPro" id="IPR058130">
    <property type="entry name" value="PEA_transf_C"/>
</dbReference>
<feature type="transmembrane region" description="Helical" evidence="8">
    <location>
        <begin position="85"/>
        <end position="106"/>
    </location>
</feature>
<sequence length="560" mass="62624">MTTQPVFRLPAIPKFQCKAVHLLLLVSVVTIFLFNRTFLAMFWSGVNISSAHDVLFALSVPLFMVIVMTLLTSLLSLVVGLRLAIMINFAFAALVSYATSSFGIVFDKEMLRNIFETNSQEAFSYVNLSVIGYGLLAVLVPVVIMMRIRFRDTFKQRVVSVFAVNVLGVLGVIAIAALFYKDYAAFFRNHKELTKYITPVAAYDSTYKYVRDTYFTEPTPFKMLDPAPQLNPYVANSTTLTVMVVGETARADHFQLQGYPRETTPNLDREKVHYFSSVSSCGTATAVSVPCMFSRLNRDEYDHFTAEHQDNALDIIQRAGVEVAWVDNNSSCKGVCKRVPSFTVEPNEDSGECNKDTCYDSVLVTAVKQYITHSNRPNKLLVLHMIGSHGPTYYQRYPATFRRFTPDCQQSDIQNCSNEALINTYDNTIAYTDYVLGEIIEVLKHSGIDNTQLLYVSDHGESLGESGLYLHGFPYALAPESQTHVPMLFWQNLQSDYAGVNRDCEGKFASQTISHDNVFDMLLGMTGVESIAYRPENNAFSHCDKSLAGILSDYPVAAAP</sequence>
<feature type="domain" description="Sulfatase N-terminal" evidence="9">
    <location>
        <begin position="241"/>
        <end position="528"/>
    </location>
</feature>
<keyword evidence="6 8" id="KW-1133">Transmembrane helix</keyword>
<evidence type="ECO:0000259" key="10">
    <source>
        <dbReference type="Pfam" id="PF08019"/>
    </source>
</evidence>
<keyword evidence="3" id="KW-0997">Cell inner membrane</keyword>
<evidence type="ECO:0000256" key="5">
    <source>
        <dbReference type="ARBA" id="ARBA00022692"/>
    </source>
</evidence>
<feature type="domain" description="Phosphoethanolamine transferase N-terminal" evidence="10">
    <location>
        <begin position="65"/>
        <end position="213"/>
    </location>
</feature>
<name>A0A2S9V8W9_9ALTE</name>
<evidence type="ECO:0000313" key="11">
    <source>
        <dbReference type="EMBL" id="PRO72911.1"/>
    </source>
</evidence>